<keyword evidence="1" id="KW-0846">Cobalamin</keyword>
<evidence type="ECO:0000256" key="3">
    <source>
        <dbReference type="ARBA" id="ARBA00023285"/>
    </source>
</evidence>
<name>X1V4C3_9ZZZZ</name>
<dbReference type="InterPro" id="IPR016176">
    <property type="entry name" value="Cbl-dep_enz_cat"/>
</dbReference>
<proteinExistence type="predicted"/>
<dbReference type="InterPro" id="IPR006396">
    <property type="entry name" value="Glu_mut_E"/>
</dbReference>
<gene>
    <name evidence="4" type="ORF">S12H4_45163</name>
</gene>
<evidence type="ECO:0000256" key="1">
    <source>
        <dbReference type="ARBA" id="ARBA00022628"/>
    </source>
</evidence>
<dbReference type="AlphaFoldDB" id="X1V4C3"/>
<accession>X1V4C3</accession>
<keyword evidence="2" id="KW-0413">Isomerase</keyword>
<dbReference type="Pfam" id="PF06368">
    <property type="entry name" value="Met_asp_mut_E"/>
    <property type="match status" value="1"/>
</dbReference>
<evidence type="ECO:0000256" key="2">
    <source>
        <dbReference type="ARBA" id="ARBA00023235"/>
    </source>
</evidence>
<organism evidence="4">
    <name type="scientific">marine sediment metagenome</name>
    <dbReference type="NCBI Taxonomy" id="412755"/>
    <lineage>
        <taxon>unclassified sequences</taxon>
        <taxon>metagenomes</taxon>
        <taxon>ecological metagenomes</taxon>
    </lineage>
</organism>
<feature type="non-terminal residue" evidence="4">
    <location>
        <position position="255"/>
    </location>
</feature>
<keyword evidence="3" id="KW-0170">Cobalt</keyword>
<feature type="non-terminal residue" evidence="4">
    <location>
        <position position="1"/>
    </location>
</feature>
<protein>
    <submittedName>
        <fullName evidence="4">Uncharacterized protein</fullName>
    </submittedName>
</protein>
<dbReference type="SUPFAM" id="SSF51703">
    <property type="entry name" value="Cobalamin (vitamin B12)-dependent enzymes"/>
    <property type="match status" value="1"/>
</dbReference>
<dbReference type="GO" id="GO:0019670">
    <property type="term" value="P:anaerobic L-glutamate catabolic process"/>
    <property type="evidence" value="ECO:0007669"/>
    <property type="project" value="InterPro"/>
</dbReference>
<dbReference type="GO" id="GO:0050097">
    <property type="term" value="F:methylaspartate mutase activity"/>
    <property type="evidence" value="ECO:0007669"/>
    <property type="project" value="InterPro"/>
</dbReference>
<evidence type="ECO:0000313" key="4">
    <source>
        <dbReference type="EMBL" id="GAJ07001.1"/>
    </source>
</evidence>
<comment type="caution">
    <text evidence="4">The sequence shown here is derived from an EMBL/GenBank/DDBJ whole genome shotgun (WGS) entry which is preliminary data.</text>
</comment>
<dbReference type="EMBL" id="BARW01027898">
    <property type="protein sequence ID" value="GAJ07001.1"/>
    <property type="molecule type" value="Genomic_DNA"/>
</dbReference>
<dbReference type="GO" id="GO:0031419">
    <property type="term" value="F:cobalamin binding"/>
    <property type="evidence" value="ECO:0007669"/>
    <property type="project" value="UniProtKB-KW"/>
</dbReference>
<dbReference type="Gene3D" id="3.20.20.240">
    <property type="entry name" value="Methylmalonyl-CoA mutase"/>
    <property type="match status" value="1"/>
</dbReference>
<sequence>GTRDFIKLGKLYRDTIQNAWAAIPIFWFNQMDRRGPLTLKESIKQHLNAIKWHGKHNIPVEVNDPHQWSLRNAPDAIAVADMYLCGIIAKKLGVKNYIAQYMFNTPPSSSLDMDLAKILAKDELLQTLANENFTIIKQVRTGLASFPLDLDKAKGQLATATFVQLAIRPDIVHVVSYSEASHTARPENVIESCKIVDQVIDKVYSSKINIIDNKIEERKEELIRQAKWIVDLIPHLTKNEDESKSPYTNYEVLNR</sequence>
<reference evidence="4" key="1">
    <citation type="journal article" date="2014" name="Front. Microbiol.">
        <title>High frequency of phylogenetically diverse reductive dehalogenase-homologous genes in deep subseafloor sedimentary metagenomes.</title>
        <authorList>
            <person name="Kawai M."/>
            <person name="Futagami T."/>
            <person name="Toyoda A."/>
            <person name="Takaki Y."/>
            <person name="Nishi S."/>
            <person name="Hori S."/>
            <person name="Arai W."/>
            <person name="Tsubouchi T."/>
            <person name="Morono Y."/>
            <person name="Uchiyama I."/>
            <person name="Ito T."/>
            <person name="Fujiyama A."/>
            <person name="Inagaki F."/>
            <person name="Takami H."/>
        </authorList>
    </citation>
    <scope>NUCLEOTIDE SEQUENCE</scope>
    <source>
        <strain evidence="4">Expedition CK06-06</strain>
    </source>
</reference>